<dbReference type="InterPro" id="IPR036097">
    <property type="entry name" value="HisK_dim/P_sf"/>
</dbReference>
<dbReference type="PROSITE" id="PS50109">
    <property type="entry name" value="HIS_KIN"/>
    <property type="match status" value="1"/>
</dbReference>
<evidence type="ECO:0000256" key="6">
    <source>
        <dbReference type="ARBA" id="ARBA00022679"/>
    </source>
</evidence>
<dbReference type="Pfam" id="PF13426">
    <property type="entry name" value="PAS_9"/>
    <property type="match status" value="1"/>
</dbReference>
<dbReference type="EMBL" id="CP003060">
    <property type="protein sequence ID" value="AEP29602.1"/>
    <property type="molecule type" value="Genomic_DNA"/>
</dbReference>
<dbReference type="HOGENOM" id="CLU_000445_124_0_6"/>
<keyword evidence="15" id="KW-0472">Membrane</keyword>
<dbReference type="NCBIfam" id="TIGR00229">
    <property type="entry name" value="sensory_box"/>
    <property type="match status" value="1"/>
</dbReference>
<feature type="transmembrane region" description="Helical" evidence="15">
    <location>
        <begin position="293"/>
        <end position="316"/>
    </location>
</feature>
<dbReference type="KEGG" id="gni:GNIT_1484"/>
<dbReference type="SUPFAM" id="SSF47384">
    <property type="entry name" value="Homodimeric domain of signal transducing histidine kinase"/>
    <property type="match status" value="1"/>
</dbReference>
<dbReference type="InterPro" id="IPR005467">
    <property type="entry name" value="His_kinase_dom"/>
</dbReference>
<dbReference type="Pfam" id="PF00072">
    <property type="entry name" value="Response_reg"/>
    <property type="match status" value="1"/>
</dbReference>
<dbReference type="eggNOG" id="COG0642">
    <property type="taxonomic scope" value="Bacteria"/>
</dbReference>
<dbReference type="Gene3D" id="3.30.565.10">
    <property type="entry name" value="Histidine kinase-like ATPase, C-terminal domain"/>
    <property type="match status" value="1"/>
</dbReference>
<keyword evidence="7 15" id="KW-0812">Transmembrane</keyword>
<feature type="modified residue" description="4-aspartylphosphate" evidence="13">
    <location>
        <position position="911"/>
    </location>
</feature>
<protein>
    <recommendedName>
        <fullName evidence="3">histidine kinase</fullName>
        <ecNumber evidence="3">2.7.13.3</ecNumber>
    </recommendedName>
</protein>
<dbReference type="PANTHER" id="PTHR45339:SF1">
    <property type="entry name" value="HYBRID SIGNAL TRANSDUCTION HISTIDINE KINASE J"/>
    <property type="match status" value="1"/>
</dbReference>
<feature type="domain" description="Response regulatory" evidence="17">
    <location>
        <begin position="857"/>
        <end position="981"/>
    </location>
</feature>
<dbReference type="CDD" id="cd00130">
    <property type="entry name" value="PAS"/>
    <property type="match status" value="1"/>
</dbReference>
<dbReference type="CDD" id="cd16922">
    <property type="entry name" value="HATPase_EvgS-ArcB-TorS-like"/>
    <property type="match status" value="1"/>
</dbReference>
<dbReference type="SUPFAM" id="SSF55874">
    <property type="entry name" value="ATPase domain of HSP90 chaperone/DNA topoisomerase II/histidine kinase"/>
    <property type="match status" value="1"/>
</dbReference>
<evidence type="ECO:0000313" key="18">
    <source>
        <dbReference type="EMBL" id="AEP29602.1"/>
    </source>
</evidence>
<dbReference type="GO" id="GO:0005524">
    <property type="term" value="F:ATP binding"/>
    <property type="evidence" value="ECO:0007669"/>
    <property type="project" value="UniProtKB-KW"/>
</dbReference>
<accession>G4QER3</accession>
<keyword evidence="6" id="KW-0808">Transferase</keyword>
<feature type="coiled-coil region" evidence="14">
    <location>
        <begin position="444"/>
        <end position="475"/>
    </location>
</feature>
<dbReference type="RefSeq" id="WP_014108476.1">
    <property type="nucleotide sequence ID" value="NC_016041.1"/>
</dbReference>
<evidence type="ECO:0000256" key="12">
    <source>
        <dbReference type="ARBA" id="ARBA00023012"/>
    </source>
</evidence>
<evidence type="ECO:0000256" key="13">
    <source>
        <dbReference type="PROSITE-ProRule" id="PRU00169"/>
    </source>
</evidence>
<dbReference type="eggNOG" id="COG5002">
    <property type="taxonomic scope" value="Bacteria"/>
</dbReference>
<keyword evidence="11 15" id="KW-1133">Transmembrane helix</keyword>
<evidence type="ECO:0000256" key="9">
    <source>
        <dbReference type="ARBA" id="ARBA00022777"/>
    </source>
</evidence>
<comment type="subcellular location">
    <subcellularLocation>
        <location evidence="2">Cell membrane</location>
        <topology evidence="2">Multi-pass membrane protein</topology>
    </subcellularLocation>
</comment>
<sequence>MTKQDVNDGVWLDMTQALNNGEQRLNSALENYRKDLFILHDSPPVLSFEQQYISGALPNEQAATEVNEQKAQQMFIALMKQSREIDQVRLIDVQTGLELVKVDRTVSGQIVVIQNQLQDKSGRDYFEISKTLLENEYYISGITLNREFGQIETPIIPTLRLAMPVRVNEAPPKTILIVNINAHHLLRDLTKSIDGRFQTYLLNDKQEFLIHPDADVAFRQEFDGETNLSMFYRLSKDADSRFGIITEQNTEEKSYIYAEKKLVIASEAKPLIFNLLLSMDTQERNELIKERRIIQTIFISVVVIFLVGLLVFFNLYMKRKAQLTRAQSEYKAIIEGTNDAIISISVANKVTTVNNAALSLFSKTRGDFENKYFDDFVFFQNFSMKSLINDVVSSKKAVSTDVVYSSPSGEKQLTLNASPVSLSDGDVEGVAVIFSDVTARFEAKQKIETTNRSLEEQVRQRTKELNKAKKQAEATSHTKSSFISNVSHEMRTPLNGILGTLELIRAEGLNDNQLGYMNLTDISITNLSNLINDILDLSKIEAGKLEFRHENIDLLATLEDTVALFQPLTAAKGVKLHLDTAGLDILNYYGDGHRVKQVLNNLLSNAVKFTAKGSIVVVARSQIVGKRISFGCSVIDTGVGIAKVKHEQIFVAFDQGGVNTAQTYGGTGLGLSITKQLCKLMDGKIWFTSEQSKGTCFSFEISSDAGDLLTSKTAHKDPLLLGGLNILLLLDDQQEYSIVRGNIESIGGNCFNEVESNCVDIILADESLPDLSIIQEKLLAKFNGAAVWLDYCSSENRALQSSSQNKSALTKPFFMTKFCELLAPHFPQNKALQTLFANLESKIDLASIDFSGIEKGLILIADDNEINLAILRGMLEDTPFTVFTTKNGQEVIDFLNKTNKSELKVDLLLLDCNMPIMDGFECVHLIRDGQAGEENKALHVIAATADAMLGDREKCLAAGMDDYIAKPISKKVLFAHINEYWIQKQNK</sequence>
<dbReference type="InterPro" id="IPR029151">
    <property type="entry name" value="Sensor-like_sf"/>
</dbReference>
<dbReference type="CDD" id="cd17546">
    <property type="entry name" value="REC_hyHK_CKI1_RcsC-like"/>
    <property type="match status" value="1"/>
</dbReference>
<dbReference type="Gene3D" id="1.10.287.130">
    <property type="match status" value="1"/>
</dbReference>
<dbReference type="Pfam" id="PF00512">
    <property type="entry name" value="HisKA"/>
    <property type="match status" value="1"/>
</dbReference>
<name>G4QER3_GLANF</name>
<dbReference type="CDD" id="cd00082">
    <property type="entry name" value="HisKA"/>
    <property type="match status" value="1"/>
</dbReference>
<dbReference type="SMART" id="SM00448">
    <property type="entry name" value="REC"/>
    <property type="match status" value="1"/>
</dbReference>
<dbReference type="SMART" id="SM00387">
    <property type="entry name" value="HATPase_c"/>
    <property type="match status" value="1"/>
</dbReference>
<evidence type="ECO:0000256" key="3">
    <source>
        <dbReference type="ARBA" id="ARBA00012438"/>
    </source>
</evidence>
<dbReference type="InterPro" id="IPR003661">
    <property type="entry name" value="HisK_dim/P_dom"/>
</dbReference>
<dbReference type="Pfam" id="PF02518">
    <property type="entry name" value="HATPase_c"/>
    <property type="match status" value="1"/>
</dbReference>
<keyword evidence="12" id="KW-0902">Two-component regulatory system</keyword>
<keyword evidence="4" id="KW-1003">Cell membrane</keyword>
<keyword evidence="10" id="KW-0067">ATP-binding</keyword>
<reference evidence="18 19" key="1">
    <citation type="journal article" date="2011" name="J. Bacteriol.">
        <title>Complete genome sequence of seawater bacterium Glaciecola nitratireducens FR1064T.</title>
        <authorList>
            <person name="Bian F."/>
            <person name="Qin Q.L."/>
            <person name="Xie B.B."/>
            <person name="Shu Y.L."/>
            <person name="Zhang X.Y."/>
            <person name="Yu Y."/>
            <person name="Chen B."/>
            <person name="Chen X.L."/>
            <person name="Zhou B.C."/>
            <person name="Zhang Y.Z."/>
        </authorList>
    </citation>
    <scope>NUCLEOTIDE SEQUENCE [LARGE SCALE GENOMIC DNA]</scope>
    <source>
        <strain evidence="19">JCM 12485 / KCTC 12276 / FR1064</strain>
    </source>
</reference>
<keyword evidence="19" id="KW-1185">Reference proteome</keyword>
<feature type="domain" description="Histidine kinase" evidence="16">
    <location>
        <begin position="485"/>
        <end position="705"/>
    </location>
</feature>
<dbReference type="FunFam" id="3.30.565.10:FF:000010">
    <property type="entry name" value="Sensor histidine kinase RcsC"/>
    <property type="match status" value="1"/>
</dbReference>
<dbReference type="InterPro" id="IPR036890">
    <property type="entry name" value="HATPase_C_sf"/>
</dbReference>
<evidence type="ECO:0000256" key="2">
    <source>
        <dbReference type="ARBA" id="ARBA00004651"/>
    </source>
</evidence>
<evidence type="ECO:0000256" key="10">
    <source>
        <dbReference type="ARBA" id="ARBA00022840"/>
    </source>
</evidence>
<dbReference type="Gene3D" id="3.40.50.2300">
    <property type="match status" value="1"/>
</dbReference>
<dbReference type="PROSITE" id="PS50110">
    <property type="entry name" value="RESPONSE_REGULATORY"/>
    <property type="match status" value="1"/>
</dbReference>
<keyword evidence="5 13" id="KW-0597">Phosphoprotein</keyword>
<comment type="catalytic activity">
    <reaction evidence="1">
        <text>ATP + protein L-histidine = ADP + protein N-phospho-L-histidine.</text>
        <dbReference type="EC" id="2.7.13.3"/>
    </reaction>
</comment>
<dbReference type="InterPro" id="IPR004358">
    <property type="entry name" value="Sig_transdc_His_kin-like_C"/>
</dbReference>
<evidence type="ECO:0000256" key="8">
    <source>
        <dbReference type="ARBA" id="ARBA00022741"/>
    </source>
</evidence>
<dbReference type="GO" id="GO:0005886">
    <property type="term" value="C:plasma membrane"/>
    <property type="evidence" value="ECO:0007669"/>
    <property type="project" value="UniProtKB-SubCell"/>
</dbReference>
<dbReference type="SUPFAM" id="SSF52172">
    <property type="entry name" value="CheY-like"/>
    <property type="match status" value="1"/>
</dbReference>
<dbReference type="InterPro" id="IPR048760">
    <property type="entry name" value="VP0354-like_sensor_dom"/>
</dbReference>
<dbReference type="SUPFAM" id="SSF55785">
    <property type="entry name" value="PYP-like sensor domain (PAS domain)"/>
    <property type="match status" value="1"/>
</dbReference>
<evidence type="ECO:0000256" key="7">
    <source>
        <dbReference type="ARBA" id="ARBA00022692"/>
    </source>
</evidence>
<evidence type="ECO:0000259" key="17">
    <source>
        <dbReference type="PROSITE" id="PS50110"/>
    </source>
</evidence>
<evidence type="ECO:0000256" key="15">
    <source>
        <dbReference type="SAM" id="Phobius"/>
    </source>
</evidence>
<keyword evidence="14" id="KW-0175">Coiled coil</keyword>
<evidence type="ECO:0000313" key="19">
    <source>
        <dbReference type="Proteomes" id="UP000009282"/>
    </source>
</evidence>
<dbReference type="SMART" id="SM00388">
    <property type="entry name" value="HisKA"/>
    <property type="match status" value="1"/>
</dbReference>
<dbReference type="PRINTS" id="PR00344">
    <property type="entry name" value="BCTRLSENSOR"/>
</dbReference>
<dbReference type="Pfam" id="PF21623">
    <property type="entry name" value="HK_sensor_dom_bact"/>
    <property type="match status" value="1"/>
</dbReference>
<dbReference type="EC" id="2.7.13.3" evidence="3"/>
<dbReference type="InterPro" id="IPR000014">
    <property type="entry name" value="PAS"/>
</dbReference>
<keyword evidence="9 18" id="KW-0418">Kinase</keyword>
<evidence type="ECO:0000256" key="14">
    <source>
        <dbReference type="SAM" id="Coils"/>
    </source>
</evidence>
<evidence type="ECO:0000259" key="16">
    <source>
        <dbReference type="PROSITE" id="PS50109"/>
    </source>
</evidence>
<gene>
    <name evidence="18" type="ordered locus">GNIT_1484</name>
</gene>
<dbReference type="InterPro" id="IPR011006">
    <property type="entry name" value="CheY-like_superfamily"/>
</dbReference>
<dbReference type="GO" id="GO:0000155">
    <property type="term" value="F:phosphorelay sensor kinase activity"/>
    <property type="evidence" value="ECO:0007669"/>
    <property type="project" value="InterPro"/>
</dbReference>
<dbReference type="STRING" id="1085623.GNIT_1484"/>
<dbReference type="SUPFAM" id="SSF103190">
    <property type="entry name" value="Sensory domain-like"/>
    <property type="match status" value="1"/>
</dbReference>
<dbReference type="AlphaFoldDB" id="G4QER3"/>
<dbReference type="Gene3D" id="3.30.450.20">
    <property type="entry name" value="PAS domain"/>
    <property type="match status" value="2"/>
</dbReference>
<evidence type="ECO:0000256" key="11">
    <source>
        <dbReference type="ARBA" id="ARBA00022989"/>
    </source>
</evidence>
<dbReference type="InterPro" id="IPR035965">
    <property type="entry name" value="PAS-like_dom_sf"/>
</dbReference>
<dbReference type="InterPro" id="IPR003594">
    <property type="entry name" value="HATPase_dom"/>
</dbReference>
<organism evidence="18 19">
    <name type="scientific">Glaciecola nitratireducens (strain JCM 12485 / KCTC 12276 / FR1064)</name>
    <dbReference type="NCBI Taxonomy" id="1085623"/>
    <lineage>
        <taxon>Bacteria</taxon>
        <taxon>Pseudomonadati</taxon>
        <taxon>Pseudomonadota</taxon>
        <taxon>Gammaproteobacteria</taxon>
        <taxon>Alteromonadales</taxon>
        <taxon>Alteromonadaceae</taxon>
        <taxon>Brumicola</taxon>
    </lineage>
</organism>
<dbReference type="PANTHER" id="PTHR45339">
    <property type="entry name" value="HYBRID SIGNAL TRANSDUCTION HISTIDINE KINASE J"/>
    <property type="match status" value="1"/>
</dbReference>
<evidence type="ECO:0000256" key="5">
    <source>
        <dbReference type="ARBA" id="ARBA00022553"/>
    </source>
</evidence>
<dbReference type="InterPro" id="IPR001789">
    <property type="entry name" value="Sig_transdc_resp-reg_receiver"/>
</dbReference>
<dbReference type="Proteomes" id="UP000009282">
    <property type="component" value="Chromosome"/>
</dbReference>
<evidence type="ECO:0000256" key="1">
    <source>
        <dbReference type="ARBA" id="ARBA00000085"/>
    </source>
</evidence>
<keyword evidence="8" id="KW-0547">Nucleotide-binding</keyword>
<proteinExistence type="predicted"/>
<evidence type="ECO:0000256" key="4">
    <source>
        <dbReference type="ARBA" id="ARBA00022475"/>
    </source>
</evidence>